<feature type="domain" description="MATH" evidence="4">
    <location>
        <begin position="9"/>
        <end position="133"/>
    </location>
</feature>
<dbReference type="Pfam" id="PF05278">
    <property type="entry name" value="PEARLI-4"/>
    <property type="match status" value="1"/>
</dbReference>
<evidence type="ECO:0000259" key="4">
    <source>
        <dbReference type="PROSITE" id="PS50144"/>
    </source>
</evidence>
<evidence type="ECO:0000256" key="1">
    <source>
        <dbReference type="ARBA" id="ARBA00023054"/>
    </source>
</evidence>
<dbReference type="InterPro" id="IPR007942">
    <property type="entry name" value="PLipase-like"/>
</dbReference>
<dbReference type="PROSITE" id="PS50144">
    <property type="entry name" value="MATH"/>
    <property type="match status" value="1"/>
</dbReference>
<reference evidence="5 6" key="1">
    <citation type="submission" date="2019-07" db="EMBL/GenBank/DDBJ databases">
        <title>De Novo Assembly of kiwifruit Actinidia rufa.</title>
        <authorList>
            <person name="Sugita-Konishi S."/>
            <person name="Sato K."/>
            <person name="Mori E."/>
            <person name="Abe Y."/>
            <person name="Kisaki G."/>
            <person name="Hamano K."/>
            <person name="Suezawa K."/>
            <person name="Otani M."/>
            <person name="Fukuda T."/>
            <person name="Manabe T."/>
            <person name="Gomi K."/>
            <person name="Tabuchi M."/>
            <person name="Akimitsu K."/>
            <person name="Kataoka I."/>
        </authorList>
    </citation>
    <scope>NUCLEOTIDE SEQUENCE [LARGE SCALE GENOMIC DNA]</scope>
    <source>
        <strain evidence="6">cv. Fuchu</strain>
    </source>
</reference>
<dbReference type="FunFam" id="2.60.210.10:FF:000005">
    <property type="entry name" value="Ubiquitin carboxyl-terminal hydrolase 13"/>
    <property type="match status" value="1"/>
</dbReference>
<name>A0A7J0GUU6_9ERIC</name>
<dbReference type="CDD" id="cd00121">
    <property type="entry name" value="MATH"/>
    <property type="match status" value="1"/>
</dbReference>
<dbReference type="Gene3D" id="2.60.210.10">
    <property type="entry name" value="Apoptosis, Tumor Necrosis Factor Receptor Associated Protein 2, Chain A"/>
    <property type="match status" value="1"/>
</dbReference>
<dbReference type="OrthoDB" id="289038at2759"/>
<feature type="compositionally biased region" description="Polar residues" evidence="3">
    <location>
        <begin position="194"/>
        <end position="211"/>
    </location>
</feature>
<sequence length="406" mass="45148">MAETTDRPSSRFTWTIEKFSSLSMKLYSEIFNVGGYNWRVLIFPKGNNVDHLSLYLDVADSPTLPYGWSRHTQFSLALVNQVRKSETLKKDTQHTFNARESDWGFTSFICLSELLDTCKGYLVNDTIRIEANVTVNRSRDPKEETGVGVPENCRPEQGSREEDSRLPSQDTNSGNAEANITGTSPPPEQPPTLRFQTPSVNTTQQESSDATEVSEAPTVPQAGGLTSGVQALDNPGRSNTVSLVDEAPDGKVRFLSYWVSPEASLVLEKIYGLHKDTFANFSMKGQTLQTVLFESFASFIVSMSTTKVNEVNEEVLRASAISTKDFEQLGLDLSWLKQRLDEAKTLNKHSDSLVYVDLCENALKVARAKVRELEEGLARAKTEAKDMSRDLPISLGADDRLLKDVM</sequence>
<keyword evidence="1 2" id="KW-0175">Coiled coil</keyword>
<keyword evidence="6" id="KW-1185">Reference proteome</keyword>
<dbReference type="PANTHER" id="PTHR46236">
    <property type="entry name" value="TRAF-LIKE SUPERFAMILY PROTEIN"/>
    <property type="match status" value="1"/>
</dbReference>
<protein>
    <submittedName>
        <fullName evidence="5">Ubiquitin-specific protease 12</fullName>
    </submittedName>
</protein>
<dbReference type="PANTHER" id="PTHR46236:SF35">
    <property type="entry name" value="MATH DOMAIN-CONTAINING PROTEIN"/>
    <property type="match status" value="1"/>
</dbReference>
<dbReference type="InterPro" id="IPR002083">
    <property type="entry name" value="MATH/TRAF_dom"/>
</dbReference>
<evidence type="ECO:0000313" key="6">
    <source>
        <dbReference type="Proteomes" id="UP000585474"/>
    </source>
</evidence>
<feature type="region of interest" description="Disordered" evidence="3">
    <location>
        <begin position="138"/>
        <end position="237"/>
    </location>
</feature>
<keyword evidence="5" id="KW-0645">Protease</keyword>
<dbReference type="GO" id="GO:0006508">
    <property type="term" value="P:proteolysis"/>
    <property type="evidence" value="ECO:0007669"/>
    <property type="project" value="UniProtKB-KW"/>
</dbReference>
<dbReference type="Pfam" id="PF22486">
    <property type="entry name" value="MATH_2"/>
    <property type="match status" value="1"/>
</dbReference>
<dbReference type="InterPro" id="IPR008974">
    <property type="entry name" value="TRAF-like"/>
</dbReference>
<dbReference type="SUPFAM" id="SSF49599">
    <property type="entry name" value="TRAF domain-like"/>
    <property type="match status" value="1"/>
</dbReference>
<feature type="coiled-coil region" evidence="2">
    <location>
        <begin position="356"/>
        <end position="390"/>
    </location>
</feature>
<accession>A0A7J0GUU6</accession>
<feature type="compositionally biased region" description="Basic and acidic residues" evidence="3">
    <location>
        <begin position="153"/>
        <end position="165"/>
    </location>
</feature>
<organism evidence="5 6">
    <name type="scientific">Actinidia rufa</name>
    <dbReference type="NCBI Taxonomy" id="165716"/>
    <lineage>
        <taxon>Eukaryota</taxon>
        <taxon>Viridiplantae</taxon>
        <taxon>Streptophyta</taxon>
        <taxon>Embryophyta</taxon>
        <taxon>Tracheophyta</taxon>
        <taxon>Spermatophyta</taxon>
        <taxon>Magnoliopsida</taxon>
        <taxon>eudicotyledons</taxon>
        <taxon>Gunneridae</taxon>
        <taxon>Pentapetalae</taxon>
        <taxon>asterids</taxon>
        <taxon>Ericales</taxon>
        <taxon>Actinidiaceae</taxon>
        <taxon>Actinidia</taxon>
    </lineage>
</organism>
<dbReference type="AlphaFoldDB" id="A0A7J0GUU6"/>
<evidence type="ECO:0000313" key="5">
    <source>
        <dbReference type="EMBL" id="GFZ14556.1"/>
    </source>
</evidence>
<dbReference type="GO" id="GO:0008233">
    <property type="term" value="F:peptidase activity"/>
    <property type="evidence" value="ECO:0007669"/>
    <property type="project" value="UniProtKB-KW"/>
</dbReference>
<evidence type="ECO:0000256" key="2">
    <source>
        <dbReference type="SAM" id="Coils"/>
    </source>
</evidence>
<dbReference type="InterPro" id="IPR050804">
    <property type="entry name" value="MCC"/>
</dbReference>
<evidence type="ECO:0000256" key="3">
    <source>
        <dbReference type="SAM" id="MobiDB-lite"/>
    </source>
</evidence>
<dbReference type="EMBL" id="BJWL01000024">
    <property type="protein sequence ID" value="GFZ14556.1"/>
    <property type="molecule type" value="Genomic_DNA"/>
</dbReference>
<feature type="compositionally biased region" description="Polar residues" evidence="3">
    <location>
        <begin position="166"/>
        <end position="183"/>
    </location>
</feature>
<gene>
    <name evidence="5" type="ORF">Acr_24g0007460</name>
</gene>
<keyword evidence="5" id="KW-0378">Hydrolase</keyword>
<dbReference type="SMART" id="SM00061">
    <property type="entry name" value="MATH"/>
    <property type="match status" value="1"/>
</dbReference>
<comment type="caution">
    <text evidence="5">The sequence shown here is derived from an EMBL/GenBank/DDBJ whole genome shotgun (WGS) entry which is preliminary data.</text>
</comment>
<proteinExistence type="predicted"/>
<dbReference type="Proteomes" id="UP000585474">
    <property type="component" value="Unassembled WGS sequence"/>
</dbReference>